<keyword evidence="3" id="KW-1185">Reference proteome</keyword>
<feature type="compositionally biased region" description="Low complexity" evidence="1">
    <location>
        <begin position="77"/>
        <end position="90"/>
    </location>
</feature>
<gene>
    <name evidence="2" type="ORF">ZT3D7_G7596</name>
</gene>
<accession>A0A1X7RYC9</accession>
<sequence length="232" mass="25455">MSAPRAFPLELNLRVPEKEEFDMIKRHRAAGLPVLQSLATFRAMGFGVAGLNLPDFPFYRGGPMGPNLPPAQPQSHNNPAPQQSQYNNPQSPSPVAPLYPQAQNYNLPPPAQQQPQPQPQFQNLSQPQQQSPPPAQSNLNKNPVTAQRLVEQADPPPTFASKLNAQSSGLNASAFAPVKMKDIIAEQGRQGERVARDTTGPTQPARTRPPPKIYHLQREDTRSMAVSEGKLR</sequence>
<dbReference type="Proteomes" id="UP000215127">
    <property type="component" value="Chromosome 7"/>
</dbReference>
<evidence type="ECO:0000313" key="3">
    <source>
        <dbReference type="Proteomes" id="UP000215127"/>
    </source>
</evidence>
<feature type="compositionally biased region" description="Pro residues" evidence="1">
    <location>
        <begin position="107"/>
        <end position="118"/>
    </location>
</feature>
<proteinExistence type="predicted"/>
<feature type="compositionally biased region" description="Low complexity" evidence="1">
    <location>
        <begin position="119"/>
        <end position="129"/>
    </location>
</feature>
<feature type="region of interest" description="Disordered" evidence="1">
    <location>
        <begin position="63"/>
        <end position="165"/>
    </location>
</feature>
<dbReference type="AlphaFoldDB" id="A0A1X7RYC9"/>
<evidence type="ECO:0000313" key="2">
    <source>
        <dbReference type="EMBL" id="SMQ52443.1"/>
    </source>
</evidence>
<reference evidence="2 3" key="1">
    <citation type="submission" date="2016-06" db="EMBL/GenBank/DDBJ databases">
        <authorList>
            <person name="Kjaerup R.B."/>
            <person name="Dalgaard T.S."/>
            <person name="Juul-Madsen H.R."/>
        </authorList>
    </citation>
    <scope>NUCLEOTIDE SEQUENCE [LARGE SCALE GENOMIC DNA]</scope>
</reference>
<evidence type="ECO:0000256" key="1">
    <source>
        <dbReference type="SAM" id="MobiDB-lite"/>
    </source>
</evidence>
<name>A0A1X7RYC9_ZYMT9</name>
<feature type="compositionally biased region" description="Basic and acidic residues" evidence="1">
    <location>
        <begin position="183"/>
        <end position="196"/>
    </location>
</feature>
<organism evidence="2 3">
    <name type="scientific">Zymoseptoria tritici (strain ST99CH_3D7)</name>
    <dbReference type="NCBI Taxonomy" id="1276538"/>
    <lineage>
        <taxon>Eukaryota</taxon>
        <taxon>Fungi</taxon>
        <taxon>Dikarya</taxon>
        <taxon>Ascomycota</taxon>
        <taxon>Pezizomycotina</taxon>
        <taxon>Dothideomycetes</taxon>
        <taxon>Dothideomycetidae</taxon>
        <taxon>Mycosphaerellales</taxon>
        <taxon>Mycosphaerellaceae</taxon>
        <taxon>Zymoseptoria</taxon>
    </lineage>
</organism>
<dbReference type="EMBL" id="LT853698">
    <property type="protein sequence ID" value="SMQ52443.1"/>
    <property type="molecule type" value="Genomic_DNA"/>
</dbReference>
<feature type="region of interest" description="Disordered" evidence="1">
    <location>
        <begin position="183"/>
        <end position="232"/>
    </location>
</feature>
<protein>
    <submittedName>
        <fullName evidence="2">Uncharacterized protein</fullName>
    </submittedName>
</protein>